<sequence>MEMVAGGVRDHDHDHDHHHGPTCSPNVTHAKRPSKIRHPGYVLIPTESLRFIETNGDLEFIPSDPHPR</sequence>
<evidence type="ECO:0000313" key="3">
    <source>
        <dbReference type="Proteomes" id="UP000193498"/>
    </source>
</evidence>
<dbReference type="Proteomes" id="UP000193498">
    <property type="component" value="Unassembled WGS sequence"/>
</dbReference>
<feature type="region of interest" description="Disordered" evidence="1">
    <location>
        <begin position="1"/>
        <end position="33"/>
    </location>
</feature>
<keyword evidence="3" id="KW-1185">Reference proteome</keyword>
<feature type="compositionally biased region" description="Basic and acidic residues" evidence="1">
    <location>
        <begin position="8"/>
        <end position="19"/>
    </location>
</feature>
<dbReference type="InParanoid" id="A0A1Y1YBX7"/>
<dbReference type="AlphaFoldDB" id="A0A1Y1YBX7"/>
<evidence type="ECO:0000313" key="2">
    <source>
        <dbReference type="EMBL" id="ORX95519.1"/>
    </source>
</evidence>
<organism evidence="2 3">
    <name type="scientific">Basidiobolus meristosporus CBS 931.73</name>
    <dbReference type="NCBI Taxonomy" id="1314790"/>
    <lineage>
        <taxon>Eukaryota</taxon>
        <taxon>Fungi</taxon>
        <taxon>Fungi incertae sedis</taxon>
        <taxon>Zoopagomycota</taxon>
        <taxon>Entomophthoromycotina</taxon>
        <taxon>Basidiobolomycetes</taxon>
        <taxon>Basidiobolales</taxon>
        <taxon>Basidiobolaceae</taxon>
        <taxon>Basidiobolus</taxon>
    </lineage>
</organism>
<evidence type="ECO:0000256" key="1">
    <source>
        <dbReference type="SAM" id="MobiDB-lite"/>
    </source>
</evidence>
<dbReference type="EMBL" id="MCFE01000173">
    <property type="protein sequence ID" value="ORX95519.1"/>
    <property type="molecule type" value="Genomic_DNA"/>
</dbReference>
<reference evidence="2 3" key="1">
    <citation type="submission" date="2016-07" db="EMBL/GenBank/DDBJ databases">
        <title>Pervasive Adenine N6-methylation of Active Genes in Fungi.</title>
        <authorList>
            <consortium name="DOE Joint Genome Institute"/>
            <person name="Mondo S.J."/>
            <person name="Dannebaum R.O."/>
            <person name="Kuo R.C."/>
            <person name="Labutti K."/>
            <person name="Haridas S."/>
            <person name="Kuo A."/>
            <person name="Salamov A."/>
            <person name="Ahrendt S.R."/>
            <person name="Lipzen A."/>
            <person name="Sullivan W."/>
            <person name="Andreopoulos W.B."/>
            <person name="Clum A."/>
            <person name="Lindquist E."/>
            <person name="Daum C."/>
            <person name="Ramamoorthy G.K."/>
            <person name="Gryganskyi A."/>
            <person name="Culley D."/>
            <person name="Magnuson J.K."/>
            <person name="James T.Y."/>
            <person name="O'Malley M.A."/>
            <person name="Stajich J.E."/>
            <person name="Spatafora J.W."/>
            <person name="Visel A."/>
            <person name="Grigoriev I.V."/>
        </authorList>
    </citation>
    <scope>NUCLEOTIDE SEQUENCE [LARGE SCALE GENOMIC DNA]</scope>
    <source>
        <strain evidence="2 3">CBS 931.73</strain>
    </source>
</reference>
<gene>
    <name evidence="2" type="ORF">K493DRAFT_314952</name>
</gene>
<protein>
    <submittedName>
        <fullName evidence="2">Uncharacterized protein</fullName>
    </submittedName>
</protein>
<accession>A0A1Y1YBX7</accession>
<name>A0A1Y1YBX7_9FUNG</name>
<proteinExistence type="predicted"/>
<comment type="caution">
    <text evidence="2">The sequence shown here is derived from an EMBL/GenBank/DDBJ whole genome shotgun (WGS) entry which is preliminary data.</text>
</comment>